<dbReference type="Proteomes" id="UP000887574">
    <property type="component" value="Unplaced"/>
</dbReference>
<protein>
    <submittedName>
        <fullName evidence="3">Uncharacterized protein</fullName>
    </submittedName>
</protein>
<feature type="region of interest" description="Disordered" evidence="1">
    <location>
        <begin position="134"/>
        <end position="153"/>
    </location>
</feature>
<evidence type="ECO:0000313" key="3">
    <source>
        <dbReference type="WBParaSite" id="jg14231"/>
    </source>
</evidence>
<sequence length="166" mass="18584">MAEKHQCEQNYLDQLSDDLTNEVDACVAVEKAIAARDNCTVAALPLNEDVLRIMFFSYCTKRTQQPTKEEQCLIEVSLEAALELQTIKQLSVPILSEACCVLTKTIKGANACPNGVTKEQLLKMFNESYATRCAGSSSQSPTVRQPPTAHRPHLLRLQSYQRSQWH</sequence>
<reference evidence="3" key="1">
    <citation type="submission" date="2022-11" db="UniProtKB">
        <authorList>
            <consortium name="WormBaseParasite"/>
        </authorList>
    </citation>
    <scope>IDENTIFICATION</scope>
</reference>
<name>A0A915D0Z0_9BILA</name>
<dbReference type="WBParaSite" id="jg14231">
    <property type="protein sequence ID" value="jg14231"/>
    <property type="gene ID" value="jg14231"/>
</dbReference>
<organism evidence="2 3">
    <name type="scientific">Ditylenchus dipsaci</name>
    <dbReference type="NCBI Taxonomy" id="166011"/>
    <lineage>
        <taxon>Eukaryota</taxon>
        <taxon>Metazoa</taxon>
        <taxon>Ecdysozoa</taxon>
        <taxon>Nematoda</taxon>
        <taxon>Chromadorea</taxon>
        <taxon>Rhabditida</taxon>
        <taxon>Tylenchina</taxon>
        <taxon>Tylenchomorpha</taxon>
        <taxon>Sphaerularioidea</taxon>
        <taxon>Anguinidae</taxon>
        <taxon>Anguininae</taxon>
        <taxon>Ditylenchus</taxon>
    </lineage>
</organism>
<dbReference type="AlphaFoldDB" id="A0A915D0Z0"/>
<keyword evidence="2" id="KW-1185">Reference proteome</keyword>
<feature type="compositionally biased region" description="Polar residues" evidence="1">
    <location>
        <begin position="134"/>
        <end position="145"/>
    </location>
</feature>
<evidence type="ECO:0000313" key="2">
    <source>
        <dbReference type="Proteomes" id="UP000887574"/>
    </source>
</evidence>
<proteinExistence type="predicted"/>
<evidence type="ECO:0000256" key="1">
    <source>
        <dbReference type="SAM" id="MobiDB-lite"/>
    </source>
</evidence>
<accession>A0A915D0Z0</accession>